<organism evidence="2 3">
    <name type="scientific">Desulfuromonas versatilis</name>
    <dbReference type="NCBI Taxonomy" id="2802975"/>
    <lineage>
        <taxon>Bacteria</taxon>
        <taxon>Pseudomonadati</taxon>
        <taxon>Thermodesulfobacteriota</taxon>
        <taxon>Desulfuromonadia</taxon>
        <taxon>Desulfuromonadales</taxon>
        <taxon>Desulfuromonadaceae</taxon>
        <taxon>Desulfuromonas</taxon>
    </lineage>
</organism>
<evidence type="ECO:0000313" key="2">
    <source>
        <dbReference type="EMBL" id="BCR06020.1"/>
    </source>
</evidence>
<accession>A0ABN6E0Y2</accession>
<sequence length="63" mass="6717">MIIILSIPAGLLCLLLATLCLRVNRKKHALTLSLLGLSFLGLAAAMIYWSNLLIEQIPAGSLG</sequence>
<keyword evidence="3" id="KW-1185">Reference proteome</keyword>
<gene>
    <name evidence="2" type="ORF">DESUT3_30890</name>
</gene>
<dbReference type="RefSeq" id="WP_221249404.1">
    <property type="nucleotide sequence ID" value="NZ_AP024355.1"/>
</dbReference>
<reference evidence="2 3" key="1">
    <citation type="journal article" date="2016" name="C (Basel)">
        <title>Selective Growth of and Electricity Production by Marine Exoelectrogenic Bacteria in Self-Aggregated Hydrogel of Microbially Reduced Graphene Oxide.</title>
        <authorList>
            <person name="Yoshida N."/>
            <person name="Goto Y."/>
            <person name="Miyata Y."/>
        </authorList>
    </citation>
    <scope>NUCLEOTIDE SEQUENCE [LARGE SCALE GENOMIC DNA]</scope>
    <source>
        <strain evidence="2 3">NIT-T3</strain>
    </source>
</reference>
<evidence type="ECO:0000313" key="3">
    <source>
        <dbReference type="Proteomes" id="UP001319827"/>
    </source>
</evidence>
<name>A0ABN6E0Y2_9BACT</name>
<proteinExistence type="predicted"/>
<protein>
    <submittedName>
        <fullName evidence="2">Uncharacterized protein</fullName>
    </submittedName>
</protein>
<dbReference type="EMBL" id="AP024355">
    <property type="protein sequence ID" value="BCR06020.1"/>
    <property type="molecule type" value="Genomic_DNA"/>
</dbReference>
<keyword evidence="1" id="KW-1133">Transmembrane helix</keyword>
<keyword evidence="1" id="KW-0812">Transmembrane</keyword>
<reference evidence="2 3" key="2">
    <citation type="journal article" date="2021" name="Int. J. Syst. Evol. Microbiol.">
        <title>Isolation and Polyphasic Characterization of Desulfuromonas versatilis sp. Nov., an Electrogenic Bacteria Capable of Versatile Metabolism Isolated from a Graphene Oxide-Reducing Enrichment Culture.</title>
        <authorList>
            <person name="Xie L."/>
            <person name="Yoshida N."/>
            <person name="Ishii S."/>
            <person name="Meng L."/>
        </authorList>
    </citation>
    <scope>NUCLEOTIDE SEQUENCE [LARGE SCALE GENOMIC DNA]</scope>
    <source>
        <strain evidence="2 3">NIT-T3</strain>
    </source>
</reference>
<dbReference type="Proteomes" id="UP001319827">
    <property type="component" value="Chromosome"/>
</dbReference>
<keyword evidence="1" id="KW-0472">Membrane</keyword>
<feature type="transmembrane region" description="Helical" evidence="1">
    <location>
        <begin position="32"/>
        <end position="54"/>
    </location>
</feature>
<evidence type="ECO:0000256" key="1">
    <source>
        <dbReference type="SAM" id="Phobius"/>
    </source>
</evidence>